<dbReference type="Proteomes" id="UP000054566">
    <property type="component" value="Unassembled WGS sequence"/>
</dbReference>
<accession>A0A0L0CS26</accession>
<dbReference type="AlphaFoldDB" id="A0A0L0CS26"/>
<dbReference type="EMBL" id="GG663760">
    <property type="protein sequence ID" value="KNC35036.1"/>
    <property type="molecule type" value="Genomic_DNA"/>
</dbReference>
<reference evidence="3" key="1">
    <citation type="submission" date="2015-07" db="EMBL/GenBank/DDBJ databases">
        <title>Annotation of Plasmodium falciparum RAJ116.</title>
        <authorList>
            <consortium name="The Broad Institute Genome Sequencing Platform"/>
            <person name="Volkman S.K."/>
            <person name="Neafsey D.E."/>
            <person name="Dash A.P."/>
            <person name="Chitnis C.E."/>
            <person name="Hartl D.L."/>
            <person name="Young S.K."/>
            <person name="Zeng Q."/>
            <person name="Koehrsen M."/>
            <person name="Alvarado L."/>
            <person name="Berlin A."/>
            <person name="Borenstein D."/>
            <person name="Chapman S.B."/>
            <person name="Chen Z."/>
            <person name="Engels R."/>
            <person name="Freedman E."/>
            <person name="Gellesch M."/>
            <person name="Goldberg J."/>
            <person name="Griggs A."/>
            <person name="Gujja S."/>
            <person name="Heilman E.R."/>
            <person name="Heiman D.I."/>
            <person name="Howarth C."/>
            <person name="Jen D."/>
            <person name="Larson L."/>
            <person name="Mehta T."/>
            <person name="Neiman D."/>
            <person name="Park D."/>
            <person name="Pearson M."/>
            <person name="Roberts A."/>
            <person name="Saif S."/>
            <person name="Shea T."/>
            <person name="Shenoy N."/>
            <person name="Sisk P."/>
            <person name="Stolte C."/>
            <person name="Sykes S."/>
            <person name="Walk T."/>
            <person name="White J."/>
            <person name="Yandava C."/>
            <person name="Haas B."/>
            <person name="Henn M.R."/>
            <person name="Nusbaum C."/>
            <person name="Birren B."/>
        </authorList>
    </citation>
    <scope>NUCLEOTIDE SEQUENCE [LARGE SCALE GENOMIC DNA]</scope>
    <source>
        <strain evidence="3">RAJ116</strain>
    </source>
</reference>
<feature type="compositionally biased region" description="Basic residues" evidence="1">
    <location>
        <begin position="79"/>
        <end position="90"/>
    </location>
</feature>
<proteinExistence type="predicted"/>
<protein>
    <submittedName>
        <fullName evidence="2">Uncharacterized protein</fullName>
    </submittedName>
</protein>
<sequence>MSYVGDYCASKCKVGHKVDDMISKIMMNNDKLENYDDINDVINEKSNSKNDDISDNSSKHEFGNSKYNNDDISDDSRHKNSNKRYNNHHIKIVKEEVKKIDNELNPESTMNLVT</sequence>
<gene>
    <name evidence="2" type="ORF">PFLG_00037</name>
</gene>
<feature type="region of interest" description="Disordered" evidence="1">
    <location>
        <begin position="42"/>
        <end position="90"/>
    </location>
</feature>
<evidence type="ECO:0000313" key="3">
    <source>
        <dbReference type="Proteomes" id="UP000054566"/>
    </source>
</evidence>
<feature type="compositionally biased region" description="Basic and acidic residues" evidence="1">
    <location>
        <begin position="42"/>
        <end position="63"/>
    </location>
</feature>
<organism evidence="2 3">
    <name type="scientific">Plasmodium falciparum RAJ116</name>
    <dbReference type="NCBI Taxonomy" id="580058"/>
    <lineage>
        <taxon>Eukaryota</taxon>
        <taxon>Sar</taxon>
        <taxon>Alveolata</taxon>
        <taxon>Apicomplexa</taxon>
        <taxon>Aconoidasida</taxon>
        <taxon>Haemosporida</taxon>
        <taxon>Plasmodiidae</taxon>
        <taxon>Plasmodium</taxon>
        <taxon>Plasmodium (Laverania)</taxon>
    </lineage>
</organism>
<evidence type="ECO:0000313" key="2">
    <source>
        <dbReference type="EMBL" id="KNC35036.1"/>
    </source>
</evidence>
<reference evidence="3" key="2">
    <citation type="submission" date="2015-07" db="EMBL/GenBank/DDBJ databases">
        <title>The genome sequence of Plasmodium falciparum RAJ116.</title>
        <authorList>
            <consortium name="The Broad Institute Genome Sequencing Platform"/>
            <person name="Volkman S.K."/>
            <person name="Neafsey D.E."/>
            <person name="Dash A.P."/>
            <person name="Chitnis C.E."/>
            <person name="Hartl D.L."/>
            <person name="Young S.K."/>
            <person name="Kodira C.D."/>
            <person name="Zeng Q."/>
            <person name="Koehrsen M."/>
            <person name="Godfrey P."/>
            <person name="Alvarado L."/>
            <person name="Berlin A."/>
            <person name="Borenstein D."/>
            <person name="Chen Z."/>
            <person name="Engels R."/>
            <person name="Freedman E."/>
            <person name="Gellesch M."/>
            <person name="Goldberg J."/>
            <person name="Griggs A."/>
            <person name="Gujja S."/>
            <person name="Heiman D."/>
            <person name="Hepburn T."/>
            <person name="Howarth C."/>
            <person name="Jen D."/>
            <person name="Larson L."/>
            <person name="Lewis B."/>
            <person name="Mehta T."/>
            <person name="Park D."/>
            <person name="Pearson M."/>
            <person name="Roberts A."/>
            <person name="Saif S."/>
            <person name="Shea T."/>
            <person name="Shenoy N."/>
            <person name="Sisk P."/>
            <person name="Stolte C."/>
            <person name="Sykes S."/>
            <person name="Walk T."/>
            <person name="White J."/>
            <person name="Yandava C."/>
            <person name="Wirth D.F."/>
            <person name="Nusbaum C."/>
            <person name="Birren B."/>
        </authorList>
    </citation>
    <scope>NUCLEOTIDE SEQUENCE [LARGE SCALE GENOMIC DNA]</scope>
    <source>
        <strain evidence="3">RAJ116</strain>
    </source>
</reference>
<evidence type="ECO:0000256" key="1">
    <source>
        <dbReference type="SAM" id="MobiDB-lite"/>
    </source>
</evidence>
<name>A0A0L0CS26_PLAFA</name>